<keyword evidence="2" id="KW-1185">Reference proteome</keyword>
<comment type="caution">
    <text evidence="1">The sequence shown here is derived from an EMBL/GenBank/DDBJ whole genome shotgun (WGS) entry which is preliminary data.</text>
</comment>
<evidence type="ECO:0000313" key="1">
    <source>
        <dbReference type="EMBL" id="OAB75637.1"/>
    </source>
</evidence>
<dbReference type="EMBL" id="LSFN01000007">
    <property type="protein sequence ID" value="OAB75637.1"/>
    <property type="molecule type" value="Genomic_DNA"/>
</dbReference>
<dbReference type="KEGG" id="pcx:LPB68_21775"/>
<name>A0A167EKP8_9BACL</name>
<dbReference type="InterPro" id="IPR014962">
    <property type="entry name" value="YolD"/>
</dbReference>
<dbReference type="Pfam" id="PF08863">
    <property type="entry name" value="YolD"/>
    <property type="match status" value="1"/>
</dbReference>
<organism evidence="1 2">
    <name type="scientific">Paenibacillus crassostreae</name>
    <dbReference type="NCBI Taxonomy" id="1763538"/>
    <lineage>
        <taxon>Bacteria</taxon>
        <taxon>Bacillati</taxon>
        <taxon>Bacillota</taxon>
        <taxon>Bacilli</taxon>
        <taxon>Bacillales</taxon>
        <taxon>Paenibacillaceae</taxon>
        <taxon>Paenibacillus</taxon>
    </lineage>
</organism>
<proteinExistence type="predicted"/>
<dbReference type="AlphaFoldDB" id="A0A167EKP8"/>
<protein>
    <recommendedName>
        <fullName evidence="3">YolD-like family protein</fullName>
    </recommendedName>
</protein>
<evidence type="ECO:0000313" key="2">
    <source>
        <dbReference type="Proteomes" id="UP000077134"/>
    </source>
</evidence>
<dbReference type="OrthoDB" id="2376882at2"/>
<dbReference type="Proteomes" id="UP000077134">
    <property type="component" value="Unassembled WGS sequence"/>
</dbReference>
<gene>
    <name evidence="1" type="ORF">PNBC_08065</name>
</gene>
<evidence type="ECO:0008006" key="3">
    <source>
        <dbReference type="Google" id="ProtNLM"/>
    </source>
</evidence>
<reference evidence="1 2" key="1">
    <citation type="submission" date="2016-02" db="EMBL/GenBank/DDBJ databases">
        <title>Paenibacillus sp. LPB0068, isolated from Crassostrea gigas.</title>
        <authorList>
            <person name="Shin S.-K."/>
            <person name="Yi H."/>
        </authorList>
    </citation>
    <scope>NUCLEOTIDE SEQUENCE [LARGE SCALE GENOMIC DNA]</scope>
    <source>
        <strain evidence="1 2">LPB0068</strain>
    </source>
</reference>
<accession>A0A167EKP8</accession>
<sequence length="110" mass="13036">MGKKLEGNGLYESSRMIIPEHRAAILRQEYESNRRVKPILDEQQWEIVEQAIAESVREHVTVTLQVFGNFENRELSGIVNIVNTFRREVKLCFENDWEWIKFEDIIEAEV</sequence>